<keyword evidence="1" id="KW-1133">Transmembrane helix</keyword>
<reference evidence="2 3" key="1">
    <citation type="journal article" date="2015" name="Nature">
        <title>rRNA introns, odd ribosomes, and small enigmatic genomes across a large radiation of phyla.</title>
        <authorList>
            <person name="Brown C.T."/>
            <person name="Hug L.A."/>
            <person name="Thomas B.C."/>
            <person name="Sharon I."/>
            <person name="Castelle C.J."/>
            <person name="Singh A."/>
            <person name="Wilkins M.J."/>
            <person name="Williams K.H."/>
            <person name="Banfield J.F."/>
        </authorList>
    </citation>
    <scope>NUCLEOTIDE SEQUENCE [LARGE SCALE GENOMIC DNA]</scope>
</reference>
<comment type="caution">
    <text evidence="2">The sequence shown here is derived from an EMBL/GenBank/DDBJ whole genome shotgun (WGS) entry which is preliminary data.</text>
</comment>
<accession>A0A0G1KRF6</accession>
<proteinExistence type="predicted"/>
<dbReference type="Proteomes" id="UP000034797">
    <property type="component" value="Unassembled WGS sequence"/>
</dbReference>
<feature type="transmembrane region" description="Helical" evidence="1">
    <location>
        <begin position="38"/>
        <end position="60"/>
    </location>
</feature>
<dbReference type="AlphaFoldDB" id="A0A0G1KRF6"/>
<keyword evidence="1" id="KW-0812">Transmembrane</keyword>
<evidence type="ECO:0000313" key="3">
    <source>
        <dbReference type="Proteomes" id="UP000034797"/>
    </source>
</evidence>
<keyword evidence="1" id="KW-0472">Membrane</keyword>
<evidence type="ECO:0000256" key="1">
    <source>
        <dbReference type="SAM" id="Phobius"/>
    </source>
</evidence>
<protein>
    <submittedName>
        <fullName evidence="2">Uncharacterized protein</fullName>
    </submittedName>
</protein>
<organism evidence="2 3">
    <name type="scientific">Candidatus Collierbacteria bacterium GW2011_GWA2_44_99</name>
    <dbReference type="NCBI Taxonomy" id="1618380"/>
    <lineage>
        <taxon>Bacteria</taxon>
        <taxon>Candidatus Collieribacteriota</taxon>
    </lineage>
</organism>
<gene>
    <name evidence="2" type="ORF">UW84_C0016G0012</name>
</gene>
<sequence>MDTVSISTLPNPATGIPLTTNISGLLVAAASVRITNGFIGIIMTLTAFVVVRIITTMLGLGTIV</sequence>
<evidence type="ECO:0000313" key="2">
    <source>
        <dbReference type="EMBL" id="KKT86128.1"/>
    </source>
</evidence>
<dbReference type="EMBL" id="LCJW01000016">
    <property type="protein sequence ID" value="KKT86128.1"/>
    <property type="molecule type" value="Genomic_DNA"/>
</dbReference>
<name>A0A0G1KRF6_9BACT</name>